<dbReference type="AlphaFoldDB" id="A0A2T7P4R0"/>
<comment type="caution">
    <text evidence="15">The sequence shown here is derived from an EMBL/GenBank/DDBJ whole genome shotgun (WGS) entry which is preliminary data.</text>
</comment>
<keyword evidence="16" id="KW-1185">Reference proteome</keyword>
<accession>A0A2T7P4R0</accession>
<dbReference type="Pfam" id="PF13733">
    <property type="entry name" value="Glyco_transf_7N"/>
    <property type="match status" value="1"/>
</dbReference>
<protein>
    <recommendedName>
        <fullName evidence="11">Beta-1,4-galactosyltransferase</fullName>
        <ecNumber evidence="11">2.4.1.-</ecNumber>
    </recommendedName>
</protein>
<dbReference type="GO" id="GO:0033842">
    <property type="term" value="F:N-acetyl-beta-glucosaminyl-derivative 4-beta-N-acetylgalactosaminyltransferase activity"/>
    <property type="evidence" value="ECO:0007669"/>
    <property type="project" value="TreeGrafter"/>
</dbReference>
<dbReference type="Proteomes" id="UP000245119">
    <property type="component" value="Linkage Group LG6"/>
</dbReference>
<keyword evidence="8" id="KW-1133">Transmembrane helix</keyword>
<feature type="region of interest" description="Disordered" evidence="12">
    <location>
        <begin position="52"/>
        <end position="120"/>
    </location>
</feature>
<evidence type="ECO:0000313" key="15">
    <source>
        <dbReference type="EMBL" id="PVD28398.1"/>
    </source>
</evidence>
<feature type="compositionally biased region" description="Polar residues" evidence="12">
    <location>
        <begin position="93"/>
        <end position="112"/>
    </location>
</feature>
<dbReference type="GO" id="GO:0005975">
    <property type="term" value="P:carbohydrate metabolic process"/>
    <property type="evidence" value="ECO:0007669"/>
    <property type="project" value="InterPro"/>
</dbReference>
<evidence type="ECO:0000256" key="8">
    <source>
        <dbReference type="ARBA" id="ARBA00022989"/>
    </source>
</evidence>
<dbReference type="Pfam" id="PF02709">
    <property type="entry name" value="Glyco_transf_7C"/>
    <property type="match status" value="1"/>
</dbReference>
<comment type="subcellular location">
    <subcellularLocation>
        <location evidence="1">Membrane</location>
        <topology evidence="1">Single-pass type II membrane protein</topology>
    </subcellularLocation>
</comment>
<keyword evidence="9" id="KW-0472">Membrane</keyword>
<evidence type="ECO:0000256" key="5">
    <source>
        <dbReference type="ARBA" id="ARBA00022679"/>
    </source>
</evidence>
<comment type="similarity">
    <text evidence="3 11">Belongs to the glycosyltransferase 7 family.</text>
</comment>
<evidence type="ECO:0000256" key="9">
    <source>
        <dbReference type="ARBA" id="ARBA00023136"/>
    </source>
</evidence>
<evidence type="ECO:0000313" key="16">
    <source>
        <dbReference type="Proteomes" id="UP000245119"/>
    </source>
</evidence>
<evidence type="ECO:0000256" key="10">
    <source>
        <dbReference type="ARBA" id="ARBA00023180"/>
    </source>
</evidence>
<gene>
    <name evidence="15" type="ORF">C0Q70_10985</name>
</gene>
<evidence type="ECO:0000256" key="12">
    <source>
        <dbReference type="SAM" id="MobiDB-lite"/>
    </source>
</evidence>
<dbReference type="UniPathway" id="UPA00378"/>
<evidence type="ECO:0000256" key="7">
    <source>
        <dbReference type="ARBA" id="ARBA00022968"/>
    </source>
</evidence>
<keyword evidence="7 11" id="KW-0735">Signal-anchor</keyword>
<comment type="function">
    <text evidence="11">Catalyses the transfer of galactose onto proteins or lipids.</text>
</comment>
<dbReference type="InterPro" id="IPR029044">
    <property type="entry name" value="Nucleotide-diphossugar_trans"/>
</dbReference>
<keyword evidence="6" id="KW-0812">Transmembrane</keyword>
<evidence type="ECO:0000259" key="14">
    <source>
        <dbReference type="Pfam" id="PF13733"/>
    </source>
</evidence>
<feature type="compositionally biased region" description="Low complexity" evidence="12">
    <location>
        <begin position="54"/>
        <end position="82"/>
    </location>
</feature>
<dbReference type="InterPro" id="IPR027791">
    <property type="entry name" value="Galactosyl_T_C"/>
</dbReference>
<dbReference type="SUPFAM" id="SSF53448">
    <property type="entry name" value="Nucleotide-diphospho-sugar transferases"/>
    <property type="match status" value="1"/>
</dbReference>
<feature type="domain" description="Galactosyltransferase C-terminal" evidence="13">
    <location>
        <begin position="286"/>
        <end position="363"/>
    </location>
</feature>
<evidence type="ECO:0000256" key="6">
    <source>
        <dbReference type="ARBA" id="ARBA00022692"/>
    </source>
</evidence>
<dbReference type="GO" id="GO:0016020">
    <property type="term" value="C:membrane"/>
    <property type="evidence" value="ECO:0007669"/>
    <property type="project" value="UniProtKB-SubCell"/>
</dbReference>
<sequence length="444" mass="49828">MLQSCTKFRVFNILLLLCVVNFLLYRSFFHQRVASGGTSIMTMDLNATAHASRRYNSSGRSSGRSSVRTTTPTTTTRTTTLSVKDSAAGIDVNTRNPSNAGGDNSTSRQSEGSLPVVQGPAPLLESRGKVVKPLANVKAPWAPDNTTTLCPLVPPKLVGPLATYQVAPSFEEVVKLNNGLEPGGHFHPPDCRARSRVAVVIPYRDREQHLRILVHNLHPMLMRQQLDYAIIVVELALPTEFNRAMLMNIGAVEALGLWDFQCFIFHDVDLVPENDRNLYSCPEMPRHLSVAVDKFGYKLPHPMIFGGVTALRREQFYAINGYPNKYFGWGGEDDDMAFRVTESNLTITRDELDVAKYRMLKHDRDWGNDPNPKRWELINTWKSRHDKDGLNSLQYTIQKVEFRPAYTWINVTIDKDTILKVRTAVVRVLCVAPSFFDVCSGGSS</sequence>
<dbReference type="GO" id="GO:0008378">
    <property type="term" value="F:galactosyltransferase activity"/>
    <property type="evidence" value="ECO:0007669"/>
    <property type="project" value="TreeGrafter"/>
</dbReference>
<keyword evidence="5 11" id="KW-0808">Transferase</keyword>
<dbReference type="PRINTS" id="PR02050">
    <property type="entry name" value="B14GALTRFASE"/>
</dbReference>
<evidence type="ECO:0000256" key="11">
    <source>
        <dbReference type="RuleBase" id="RU368121"/>
    </source>
</evidence>
<evidence type="ECO:0000259" key="13">
    <source>
        <dbReference type="Pfam" id="PF02709"/>
    </source>
</evidence>
<dbReference type="GO" id="GO:0005794">
    <property type="term" value="C:Golgi apparatus"/>
    <property type="evidence" value="ECO:0007669"/>
    <property type="project" value="TreeGrafter"/>
</dbReference>
<dbReference type="OrthoDB" id="10016069at2759"/>
<dbReference type="PANTHER" id="PTHR19300">
    <property type="entry name" value="BETA-1,4-GALACTOSYLTRANSFERASE"/>
    <property type="match status" value="1"/>
</dbReference>
<evidence type="ECO:0000256" key="4">
    <source>
        <dbReference type="ARBA" id="ARBA00022676"/>
    </source>
</evidence>
<dbReference type="EMBL" id="PZQS01000006">
    <property type="protein sequence ID" value="PVD28398.1"/>
    <property type="molecule type" value="Genomic_DNA"/>
</dbReference>
<keyword evidence="4 11" id="KW-0328">Glycosyltransferase</keyword>
<dbReference type="Gene3D" id="3.90.550.10">
    <property type="entry name" value="Spore Coat Polysaccharide Biosynthesis Protein SpsA, Chain A"/>
    <property type="match status" value="1"/>
</dbReference>
<comment type="pathway">
    <text evidence="2 11">Protein modification; protein glycosylation.</text>
</comment>
<reference evidence="15 16" key="1">
    <citation type="submission" date="2018-04" db="EMBL/GenBank/DDBJ databases">
        <title>The genome of golden apple snail Pomacea canaliculata provides insight into stress tolerance and invasive adaptation.</title>
        <authorList>
            <person name="Liu C."/>
            <person name="Liu B."/>
            <person name="Ren Y."/>
            <person name="Zhang Y."/>
            <person name="Wang H."/>
            <person name="Li S."/>
            <person name="Jiang F."/>
            <person name="Yin L."/>
            <person name="Zhang G."/>
            <person name="Qian W."/>
            <person name="Fan W."/>
        </authorList>
    </citation>
    <scope>NUCLEOTIDE SEQUENCE [LARGE SCALE GENOMIC DNA]</scope>
    <source>
        <strain evidence="15">SZHN2017</strain>
        <tissue evidence="15">Muscle</tissue>
    </source>
</reference>
<name>A0A2T7P4R0_POMCA</name>
<organism evidence="15 16">
    <name type="scientific">Pomacea canaliculata</name>
    <name type="common">Golden apple snail</name>
    <dbReference type="NCBI Taxonomy" id="400727"/>
    <lineage>
        <taxon>Eukaryota</taxon>
        <taxon>Metazoa</taxon>
        <taxon>Spiralia</taxon>
        <taxon>Lophotrochozoa</taxon>
        <taxon>Mollusca</taxon>
        <taxon>Gastropoda</taxon>
        <taxon>Caenogastropoda</taxon>
        <taxon>Architaenioglossa</taxon>
        <taxon>Ampullarioidea</taxon>
        <taxon>Ampullariidae</taxon>
        <taxon>Pomacea</taxon>
    </lineage>
</organism>
<evidence type="ECO:0000256" key="1">
    <source>
        <dbReference type="ARBA" id="ARBA00004606"/>
    </source>
</evidence>
<dbReference type="InterPro" id="IPR027995">
    <property type="entry name" value="Galactosyl_T_N"/>
</dbReference>
<keyword evidence="10 11" id="KW-0325">Glycoprotein</keyword>
<proteinExistence type="inferred from homology"/>
<dbReference type="PANTHER" id="PTHR19300:SF57">
    <property type="entry name" value="BETA-1,4-N-ACETYLGALACTOSAMINYLTRANSFERASE"/>
    <property type="match status" value="1"/>
</dbReference>
<dbReference type="InterPro" id="IPR003859">
    <property type="entry name" value="Galactosyl_T"/>
</dbReference>
<dbReference type="EC" id="2.4.1.-" evidence="11"/>
<dbReference type="GO" id="GO:0006688">
    <property type="term" value="P:glycosphingolipid biosynthetic process"/>
    <property type="evidence" value="ECO:0007669"/>
    <property type="project" value="TreeGrafter"/>
</dbReference>
<evidence type="ECO:0000256" key="3">
    <source>
        <dbReference type="ARBA" id="ARBA00005735"/>
    </source>
</evidence>
<feature type="domain" description="Galactosyltransferase N-terminal" evidence="14">
    <location>
        <begin position="150"/>
        <end position="282"/>
    </location>
</feature>
<evidence type="ECO:0000256" key="2">
    <source>
        <dbReference type="ARBA" id="ARBA00004922"/>
    </source>
</evidence>
<dbReference type="CDD" id="cd00899">
    <property type="entry name" value="b4GalT"/>
    <property type="match status" value="1"/>
</dbReference>